<dbReference type="InterPro" id="IPR019384">
    <property type="entry name" value="FHIP"/>
</dbReference>
<feature type="compositionally biased region" description="Acidic residues" evidence="1">
    <location>
        <begin position="765"/>
        <end position="775"/>
    </location>
</feature>
<feature type="compositionally biased region" description="Polar residues" evidence="1">
    <location>
        <begin position="602"/>
        <end position="621"/>
    </location>
</feature>
<dbReference type="InterPro" id="IPR016024">
    <property type="entry name" value="ARM-type_fold"/>
</dbReference>
<keyword evidence="3" id="KW-1185">Reference proteome</keyword>
<feature type="compositionally biased region" description="Polar residues" evidence="1">
    <location>
        <begin position="723"/>
        <end position="746"/>
    </location>
</feature>
<dbReference type="SUPFAM" id="SSF48371">
    <property type="entry name" value="ARM repeat"/>
    <property type="match status" value="1"/>
</dbReference>
<reference evidence="2 3" key="1">
    <citation type="journal article" date="2015" name="Genome Biol. Evol.">
        <title>Phylogenomic analyses indicate that early fungi evolved digesting cell walls of algal ancestors of land plants.</title>
        <authorList>
            <person name="Chang Y."/>
            <person name="Wang S."/>
            <person name="Sekimoto S."/>
            <person name="Aerts A.L."/>
            <person name="Choi C."/>
            <person name="Clum A."/>
            <person name="LaButti K.M."/>
            <person name="Lindquist E.A."/>
            <person name="Yee Ngan C."/>
            <person name="Ohm R.A."/>
            <person name="Salamov A.A."/>
            <person name="Grigoriev I.V."/>
            <person name="Spatafora J.W."/>
            <person name="Berbee M.L."/>
        </authorList>
    </citation>
    <scope>NUCLEOTIDE SEQUENCE [LARGE SCALE GENOMIC DNA]</scope>
    <source>
        <strain evidence="2 3">NRRL 28638</strain>
    </source>
</reference>
<sequence>MEYLNRIRRKMSLRTSPPLEGSVQLDKFHKCWTYCHNTYFLQDQKSNRKVHVQLTEIPGYLKTMVDILVQEEVIEGEGVTGLCMEYLLKHGVLNTLVTISNSDVPLGIRGETIRTLTNLVNLLDAKFLVHSSVHLPTLKLLKLCISDDNMMANPGGLFNFGMGITQFYVDDLIELLYTLCAKIHSTPELLNIFFYDKRWLTGPQRGGSESSKTTSPTNIAQNLDDEPEYECLLFTYLLKFVHREGKSGDYARTGLLFLLEIASGGFRDFVLVHSDLGPILSASLGALYSQLPRKLIVKSPDSPLTQSKGHTSPSPTTITRNLELEDSEGVSEVQVSNSISFHTVIDSFLKTLEFCQDVLQRCPSQGICQSILKSVKEVFLENILYPSMLESSDLDGSAVAVVSYLDIILQTLRDGELLDLFINYLLNLEIHNALGMQDMSNSGPNSPMSMNQELKPEYLAFNLKDLILNNLQSDSIPTKIAALKLLDTLVSYHPNYAHHLFDTQPINPKEPPHLMPGSEYMYPTIHSHYREWEKYNELIKEINSISNNVRAGEDDASINGELGVPLGFEHYVRDLEATYYMSRVREAGKIVEFNHKSHSRKQTAMYSNQRSPTNSSPTFMNQSPIPQPIKSPKPSSDNVNLSKLRGKDPLNPRVIRKILDRDPIIQQLFISLEKFFDHSCEVNLALTSTITSIMGCIPLSISHMTRFKDRVDVNFSTAATANQLRKSQRPYNEPTTPNLQADSEGNLQIPDDDRDSGYTPHSDYDSDSEDDLDDDQSIYEDYQLRPLDQVRYTVHQIEELESSTNTPLLYHKLSQLITQIHAKRQEVKLLGLWLEERRRTVMSSHYPNSMEPNFKQMLNWSTPQASRKSSLVPESSLIPEDNLLLNPSLDSSGAHLKTSLNSADNLVHRIYLDNLLVLEEWIKEIMANLLVHEGMGWEWLLYV</sequence>
<dbReference type="PANTHER" id="PTHR21705:SF11">
    <property type="entry name" value="FHIP FAMILY PROTEIN CG3558"/>
    <property type="match status" value="1"/>
</dbReference>
<dbReference type="OrthoDB" id="5350595at2759"/>
<dbReference type="PANTHER" id="PTHR21705">
    <property type="entry name" value="RAI16 PROTEIN-RELATED"/>
    <property type="match status" value="1"/>
</dbReference>
<feature type="region of interest" description="Disordered" evidence="1">
    <location>
        <begin position="723"/>
        <end position="775"/>
    </location>
</feature>
<evidence type="ECO:0008006" key="4">
    <source>
        <dbReference type="Google" id="ProtNLM"/>
    </source>
</evidence>
<evidence type="ECO:0000313" key="3">
    <source>
        <dbReference type="Proteomes" id="UP000070444"/>
    </source>
</evidence>
<gene>
    <name evidence="2" type="ORF">CONCODRAFT_7708</name>
</gene>
<evidence type="ECO:0000256" key="1">
    <source>
        <dbReference type="SAM" id="MobiDB-lite"/>
    </source>
</evidence>
<organism evidence="2 3">
    <name type="scientific">Conidiobolus coronatus (strain ATCC 28846 / CBS 209.66 / NRRL 28638)</name>
    <name type="common">Delacroixia coronata</name>
    <dbReference type="NCBI Taxonomy" id="796925"/>
    <lineage>
        <taxon>Eukaryota</taxon>
        <taxon>Fungi</taxon>
        <taxon>Fungi incertae sedis</taxon>
        <taxon>Zoopagomycota</taxon>
        <taxon>Entomophthoromycotina</taxon>
        <taxon>Entomophthoromycetes</taxon>
        <taxon>Entomophthorales</taxon>
        <taxon>Ancylistaceae</taxon>
        <taxon>Conidiobolus</taxon>
    </lineage>
</organism>
<dbReference type="AlphaFoldDB" id="A0A137P472"/>
<name>A0A137P472_CONC2</name>
<dbReference type="STRING" id="796925.A0A137P472"/>
<proteinExistence type="predicted"/>
<dbReference type="Proteomes" id="UP000070444">
    <property type="component" value="Unassembled WGS sequence"/>
</dbReference>
<dbReference type="Pfam" id="PF10257">
    <property type="entry name" value="RAI16-like"/>
    <property type="match status" value="1"/>
</dbReference>
<feature type="region of interest" description="Disordered" evidence="1">
    <location>
        <begin position="598"/>
        <end position="645"/>
    </location>
</feature>
<dbReference type="EMBL" id="KQ964522">
    <property type="protein sequence ID" value="KXN69817.1"/>
    <property type="molecule type" value="Genomic_DNA"/>
</dbReference>
<accession>A0A137P472</accession>
<protein>
    <recommendedName>
        <fullName evidence="4">Retinoic acid induced 16-like protein</fullName>
    </recommendedName>
</protein>
<evidence type="ECO:0000313" key="2">
    <source>
        <dbReference type="EMBL" id="KXN69817.1"/>
    </source>
</evidence>